<dbReference type="EMBL" id="CP003940">
    <property type="protein sequence ID" value="AFZ47202.1"/>
    <property type="molecule type" value="Genomic_DNA"/>
</dbReference>
<evidence type="ECO:0000256" key="4">
    <source>
        <dbReference type="ARBA" id="ARBA00021948"/>
    </source>
</evidence>
<dbReference type="Pfam" id="PF04029">
    <property type="entry name" value="2-ph_phosp"/>
    <property type="match status" value="1"/>
</dbReference>
<dbReference type="PANTHER" id="PTHR37311">
    <property type="entry name" value="2-PHOSPHOSULFOLACTATE PHOSPHATASE-RELATED"/>
    <property type="match status" value="1"/>
</dbReference>
<dbReference type="eggNOG" id="COG2045">
    <property type="taxonomic scope" value="Bacteria"/>
</dbReference>
<evidence type="ECO:0000256" key="1">
    <source>
        <dbReference type="ARBA" id="ARBA00001946"/>
    </source>
</evidence>
<dbReference type="AlphaFoldDB" id="K9YL73"/>
<evidence type="ECO:0000313" key="10">
    <source>
        <dbReference type="Proteomes" id="UP000010483"/>
    </source>
</evidence>
<dbReference type="FunFam" id="3.90.1560.10:FF:000001">
    <property type="entry name" value="Probable 2-phosphosulfolactate phosphatase"/>
    <property type="match status" value="1"/>
</dbReference>
<comment type="similarity">
    <text evidence="2 8">Belongs to the ComB family.</text>
</comment>
<evidence type="ECO:0000256" key="7">
    <source>
        <dbReference type="ARBA" id="ARBA00033711"/>
    </source>
</evidence>
<dbReference type="NCBIfam" id="NF002056">
    <property type="entry name" value="PRK00886.1-5"/>
    <property type="match status" value="1"/>
</dbReference>
<dbReference type="GO" id="GO:0050545">
    <property type="term" value="F:sulfopyruvate decarboxylase activity"/>
    <property type="evidence" value="ECO:0007669"/>
    <property type="project" value="TreeGrafter"/>
</dbReference>
<name>K9YL73_CYASC</name>
<dbReference type="Proteomes" id="UP000010483">
    <property type="component" value="Chromosome"/>
</dbReference>
<dbReference type="GO" id="GO:0000287">
    <property type="term" value="F:magnesium ion binding"/>
    <property type="evidence" value="ECO:0007669"/>
    <property type="project" value="UniProtKB-UniRule"/>
</dbReference>
<dbReference type="Gene3D" id="3.90.1560.10">
    <property type="entry name" value="ComB-like"/>
    <property type="match status" value="1"/>
</dbReference>
<comment type="catalytic activity">
    <reaction evidence="7 8">
        <text>(2R)-O-phospho-3-sulfolactate + H2O = (2R)-3-sulfolactate + phosphate</text>
        <dbReference type="Rhea" id="RHEA:23416"/>
        <dbReference type="ChEBI" id="CHEBI:15377"/>
        <dbReference type="ChEBI" id="CHEBI:15597"/>
        <dbReference type="ChEBI" id="CHEBI:43474"/>
        <dbReference type="ChEBI" id="CHEBI:58738"/>
        <dbReference type="EC" id="3.1.3.71"/>
    </reaction>
</comment>
<sequence length="280" mass="30328">MIKLSLCSVIDRTYGIEVRGTCGAIIAHCESISKIIIVEISVYHTPESTPENQVPDCAVVIDVLRATTTIATALDGGAKSVKAFSDIDLLLADSEGLSPTERLRLGERGGKKVESCDMGNSPLDCTPEMVKDKQLFISTTNGTRALQRVQNADVVITGAMINYGVVVDFLAEKQPNNVWLVGSGWEGGYSLEDTVCAGAIASSLIKNDNIEMIGNDEVVSAIALYQQWQHDLVKLFTLASHGQRLLRLDLTDDLKYCAQENIIQTLPIQQGKGSLLFKAL</sequence>
<organism evidence="9 10">
    <name type="scientific">Cyanobacterium stanieri (strain ATCC 29140 / PCC 7202)</name>
    <dbReference type="NCBI Taxonomy" id="292563"/>
    <lineage>
        <taxon>Bacteria</taxon>
        <taxon>Bacillati</taxon>
        <taxon>Cyanobacteriota</taxon>
        <taxon>Cyanophyceae</taxon>
        <taxon>Oscillatoriophycideae</taxon>
        <taxon>Chroococcales</taxon>
        <taxon>Geminocystaceae</taxon>
        <taxon>Cyanobacterium</taxon>
    </lineage>
</organism>
<evidence type="ECO:0000313" key="9">
    <source>
        <dbReference type="EMBL" id="AFZ47202.1"/>
    </source>
</evidence>
<dbReference type="PANTHER" id="PTHR37311:SF1">
    <property type="entry name" value="2-PHOSPHOSULFOLACTATE PHOSPHATASE-RELATED"/>
    <property type="match status" value="1"/>
</dbReference>
<dbReference type="InterPro" id="IPR036702">
    <property type="entry name" value="ComB-like_sf"/>
</dbReference>
<dbReference type="EC" id="3.1.3.71" evidence="3 8"/>
<evidence type="ECO:0000256" key="6">
    <source>
        <dbReference type="ARBA" id="ARBA00022842"/>
    </source>
</evidence>
<evidence type="ECO:0000256" key="8">
    <source>
        <dbReference type="HAMAP-Rule" id="MF_00490"/>
    </source>
</evidence>
<keyword evidence="10" id="KW-1185">Reference proteome</keyword>
<reference evidence="10" key="1">
    <citation type="journal article" date="2013" name="Proc. Natl. Acad. Sci. U.S.A.">
        <title>Improving the coverage of the cyanobacterial phylum using diversity-driven genome sequencing.</title>
        <authorList>
            <person name="Shih P.M."/>
            <person name="Wu D."/>
            <person name="Latifi A."/>
            <person name="Axen S.D."/>
            <person name="Fewer D.P."/>
            <person name="Talla E."/>
            <person name="Calteau A."/>
            <person name="Cai F."/>
            <person name="Tandeau de Marsac N."/>
            <person name="Rippka R."/>
            <person name="Herdman M."/>
            <person name="Sivonen K."/>
            <person name="Coursin T."/>
            <person name="Laurent T."/>
            <person name="Goodwin L."/>
            <person name="Nolan M."/>
            <person name="Davenport K.W."/>
            <person name="Han C.S."/>
            <person name="Rubin E.M."/>
            <person name="Eisen J.A."/>
            <person name="Woyke T."/>
            <person name="Gugger M."/>
            <person name="Kerfeld C.A."/>
        </authorList>
    </citation>
    <scope>NUCLEOTIDE SEQUENCE [LARGE SCALE GENOMIC DNA]</scope>
    <source>
        <strain evidence="10">ATCC 29140 / PCC 7202</strain>
    </source>
</reference>
<gene>
    <name evidence="8" type="primary">comB</name>
    <name evidence="9" type="ordered locus">Cyast_1237</name>
</gene>
<dbReference type="GO" id="GO:0050532">
    <property type="term" value="F:2-phosphosulfolactate phosphatase activity"/>
    <property type="evidence" value="ECO:0007669"/>
    <property type="project" value="UniProtKB-UniRule"/>
</dbReference>
<protein>
    <recommendedName>
        <fullName evidence="4 8">Probable 2-phosphosulfolactate phosphatase</fullName>
        <ecNumber evidence="3 8">3.1.3.71</ecNumber>
    </recommendedName>
</protein>
<dbReference type="InterPro" id="IPR005238">
    <property type="entry name" value="ComB-like"/>
</dbReference>
<dbReference type="HOGENOM" id="CLU_070028_0_1_3"/>
<evidence type="ECO:0000256" key="3">
    <source>
        <dbReference type="ARBA" id="ARBA00012953"/>
    </source>
</evidence>
<dbReference type="HAMAP" id="MF_00490">
    <property type="entry name" value="ComB"/>
    <property type="match status" value="1"/>
</dbReference>
<comment type="cofactor">
    <cofactor evidence="1 8">
        <name>Mg(2+)</name>
        <dbReference type="ChEBI" id="CHEBI:18420"/>
    </cofactor>
</comment>
<evidence type="ECO:0000256" key="2">
    <source>
        <dbReference type="ARBA" id="ARBA00009997"/>
    </source>
</evidence>
<evidence type="ECO:0000256" key="5">
    <source>
        <dbReference type="ARBA" id="ARBA00022801"/>
    </source>
</evidence>
<dbReference type="STRING" id="292563.Cyast_1237"/>
<keyword evidence="5 8" id="KW-0378">Hydrolase</keyword>
<accession>K9YL73</accession>
<keyword evidence="6 8" id="KW-0460">Magnesium</keyword>
<proteinExistence type="inferred from homology"/>
<dbReference type="SUPFAM" id="SSF142823">
    <property type="entry name" value="ComB-like"/>
    <property type="match status" value="1"/>
</dbReference>
<dbReference type="KEGG" id="csn:Cyast_1237"/>